<name>A0ABV3VXE9_9BACI</name>
<reference evidence="1 2" key="1">
    <citation type="submission" date="2024-07" db="EMBL/GenBank/DDBJ databases">
        <title>Characterization of a bacterium isolated from hydrolysated instant sea cucumber by whole-genome sequencing and metabolomics.</title>
        <authorList>
            <person name="Luo X."/>
            <person name="Zhang Z."/>
            <person name="Zheng Z."/>
            <person name="Zhang W."/>
            <person name="Ming T."/>
            <person name="Jiao L."/>
            <person name="Su X."/>
            <person name="Kong F."/>
            <person name="Xu J."/>
        </authorList>
    </citation>
    <scope>NUCLEOTIDE SEQUENCE [LARGE SCALE GENOMIC DNA]</scope>
    <source>
        <strain evidence="1 2">XL-2024</strain>
    </source>
</reference>
<proteinExistence type="predicted"/>
<evidence type="ECO:0000313" key="2">
    <source>
        <dbReference type="Proteomes" id="UP001558534"/>
    </source>
</evidence>
<evidence type="ECO:0000313" key="1">
    <source>
        <dbReference type="EMBL" id="MEX3745591.1"/>
    </source>
</evidence>
<gene>
    <name evidence="1" type="ORF">AB1300_10635</name>
</gene>
<sequence>MNLPLEEAKKRYCHWIDEEIDQSVHIAEHEDGWTYFVDLEGEAFFGLTNESWMELAMDNSVTYAYYDEDFNAELIVIECGKLIREFSLYEDEPDANVNFGTFEYEKSSPIEDWNDVATFLETELTI</sequence>
<keyword evidence="2" id="KW-1185">Reference proteome</keyword>
<evidence type="ECO:0008006" key="3">
    <source>
        <dbReference type="Google" id="ProtNLM"/>
    </source>
</evidence>
<protein>
    <recommendedName>
        <fullName evidence="3">Phage protein</fullName>
    </recommendedName>
</protein>
<dbReference type="RefSeq" id="WP_368636463.1">
    <property type="nucleotide sequence ID" value="NZ_JBFRHK010000005.1"/>
</dbReference>
<comment type="caution">
    <text evidence="1">The sequence shown here is derived from an EMBL/GenBank/DDBJ whole genome shotgun (WGS) entry which is preliminary data.</text>
</comment>
<dbReference type="Proteomes" id="UP001558534">
    <property type="component" value="Unassembled WGS sequence"/>
</dbReference>
<organism evidence="1 2">
    <name type="scientific">Lysinibacillus xylanilyticus</name>
    <dbReference type="NCBI Taxonomy" id="582475"/>
    <lineage>
        <taxon>Bacteria</taxon>
        <taxon>Bacillati</taxon>
        <taxon>Bacillota</taxon>
        <taxon>Bacilli</taxon>
        <taxon>Bacillales</taxon>
        <taxon>Bacillaceae</taxon>
        <taxon>Lysinibacillus</taxon>
    </lineage>
</organism>
<accession>A0ABV3VXE9</accession>
<dbReference type="EMBL" id="JBFRHK010000005">
    <property type="protein sequence ID" value="MEX3745591.1"/>
    <property type="molecule type" value="Genomic_DNA"/>
</dbReference>